<evidence type="ECO:0000313" key="6">
    <source>
        <dbReference type="Proteomes" id="UP000324996"/>
    </source>
</evidence>
<organism evidence="5 6">
    <name type="scientific">Iodidimonas nitroreducens</name>
    <dbReference type="NCBI Taxonomy" id="1236968"/>
    <lineage>
        <taxon>Bacteria</taxon>
        <taxon>Pseudomonadati</taxon>
        <taxon>Pseudomonadota</taxon>
        <taxon>Alphaproteobacteria</taxon>
        <taxon>Iodidimonadales</taxon>
        <taxon>Iodidimonadaceae</taxon>
        <taxon>Iodidimonas</taxon>
    </lineage>
</organism>
<accession>A0A5A7N6M3</accession>
<name>A0A5A7N6M3_9PROT</name>
<evidence type="ECO:0000313" key="5">
    <source>
        <dbReference type="EMBL" id="GER03637.1"/>
    </source>
</evidence>
<dbReference type="Pfam" id="PF12806">
    <property type="entry name" value="Acyl-CoA_dh_C"/>
    <property type="match status" value="1"/>
</dbReference>
<dbReference type="GO" id="GO:0016491">
    <property type="term" value="F:oxidoreductase activity"/>
    <property type="evidence" value="ECO:0007669"/>
    <property type="project" value="UniProtKB-KW"/>
</dbReference>
<evidence type="ECO:0000256" key="1">
    <source>
        <dbReference type="ARBA" id="ARBA00001974"/>
    </source>
</evidence>
<reference evidence="5 6" key="1">
    <citation type="submission" date="2019-09" db="EMBL/GenBank/DDBJ databases">
        <title>NBRP : Genome information of microbial organism related human and environment.</title>
        <authorList>
            <person name="Hattori M."/>
            <person name="Oshima K."/>
            <person name="Inaba H."/>
            <person name="Suda W."/>
            <person name="Sakamoto M."/>
            <person name="Iino T."/>
            <person name="Kitahara M."/>
            <person name="Oshida Y."/>
            <person name="Iida T."/>
            <person name="Kudo T."/>
            <person name="Itoh T."/>
            <person name="Ohkuma M."/>
        </authorList>
    </citation>
    <scope>NUCLEOTIDE SEQUENCE [LARGE SCALE GENOMIC DNA]</scope>
    <source>
        <strain evidence="5 6">Q-1</strain>
    </source>
</reference>
<dbReference type="Proteomes" id="UP000324996">
    <property type="component" value="Unassembled WGS sequence"/>
</dbReference>
<keyword evidence="6" id="KW-1185">Reference proteome</keyword>
<keyword evidence="3" id="KW-0812">Transmembrane</keyword>
<dbReference type="PANTHER" id="PTHR42803">
    <property type="entry name" value="ACYL-COA DEHYDROGENASE"/>
    <property type="match status" value="1"/>
</dbReference>
<comment type="cofactor">
    <cofactor evidence="1">
        <name>FAD</name>
        <dbReference type="ChEBI" id="CHEBI:57692"/>
    </cofactor>
</comment>
<gene>
    <name evidence="5" type="ORF">JCM17846_13190</name>
</gene>
<dbReference type="PANTHER" id="PTHR42803:SF1">
    <property type="entry name" value="BROAD-SPECIFICITY LINEAR ACYL-COA DEHYDROGENASE FADE5"/>
    <property type="match status" value="1"/>
</dbReference>
<comment type="caution">
    <text evidence="5">The sequence shown here is derived from an EMBL/GenBank/DDBJ whole genome shotgun (WGS) entry which is preliminary data.</text>
</comment>
<dbReference type="InterPro" id="IPR052166">
    <property type="entry name" value="Diverse_Acyl-CoA_DH"/>
</dbReference>
<dbReference type="EMBL" id="BKCN01000005">
    <property type="protein sequence ID" value="GER03637.1"/>
    <property type="molecule type" value="Genomic_DNA"/>
</dbReference>
<evidence type="ECO:0000256" key="2">
    <source>
        <dbReference type="ARBA" id="ARBA00023002"/>
    </source>
</evidence>
<proteinExistence type="predicted"/>
<feature type="transmembrane region" description="Helical" evidence="3">
    <location>
        <begin position="31"/>
        <end position="51"/>
    </location>
</feature>
<protein>
    <recommendedName>
        <fullName evidence="4">Acetyl-CoA dehydrogenase-like C-terminal domain-containing protein</fullName>
    </recommendedName>
</protein>
<evidence type="ECO:0000256" key="3">
    <source>
        <dbReference type="SAM" id="Phobius"/>
    </source>
</evidence>
<keyword evidence="2" id="KW-0560">Oxidoreductase</keyword>
<evidence type="ECO:0000259" key="4">
    <source>
        <dbReference type="Pfam" id="PF12806"/>
    </source>
</evidence>
<sequence length="113" mass="11974">MAPYLEDGLDALQNAAIWLSGNDADKMRDTAAGAAPFLRMFGAVVGGWLLMKQAMAAQERLDAGEGDPAFLKAKITTARFFAEQLLPPATALLGPVTRGSALLYALDEEDFAA</sequence>
<keyword evidence="3" id="KW-0472">Membrane</keyword>
<keyword evidence="3" id="KW-1133">Transmembrane helix</keyword>
<feature type="domain" description="Acetyl-CoA dehydrogenase-like C-terminal" evidence="4">
    <location>
        <begin position="4"/>
        <end position="107"/>
    </location>
</feature>
<dbReference type="InterPro" id="IPR025878">
    <property type="entry name" value="Acyl-CoA_dh-like_C_dom"/>
</dbReference>
<dbReference type="AlphaFoldDB" id="A0A5A7N6M3"/>